<feature type="transmembrane region" description="Helical" evidence="1">
    <location>
        <begin position="160"/>
        <end position="180"/>
    </location>
</feature>
<dbReference type="AlphaFoldDB" id="A0AAD6YGU6"/>
<keyword evidence="1" id="KW-0812">Transmembrane</keyword>
<keyword evidence="1" id="KW-0472">Membrane</keyword>
<keyword evidence="1" id="KW-1133">Transmembrane helix</keyword>
<comment type="caution">
    <text evidence="3">The sequence shown here is derived from an EMBL/GenBank/DDBJ whole genome shotgun (WGS) entry which is preliminary data.</text>
</comment>
<proteinExistence type="predicted"/>
<feature type="transmembrane region" description="Helical" evidence="1">
    <location>
        <begin position="12"/>
        <end position="35"/>
    </location>
</feature>
<protein>
    <recommendedName>
        <fullName evidence="2">DUF6534 domain-containing protein</fullName>
    </recommendedName>
</protein>
<name>A0AAD6YGU6_9AGAR</name>
<dbReference type="InterPro" id="IPR045339">
    <property type="entry name" value="DUF6534"/>
</dbReference>
<feature type="transmembrane region" description="Helical" evidence="1">
    <location>
        <begin position="88"/>
        <end position="106"/>
    </location>
</feature>
<gene>
    <name evidence="3" type="ORF">GGX14DRAFT_604755</name>
</gene>
<accession>A0AAD6YGU6</accession>
<organism evidence="3 4">
    <name type="scientific">Mycena pura</name>
    <dbReference type="NCBI Taxonomy" id="153505"/>
    <lineage>
        <taxon>Eukaryota</taxon>
        <taxon>Fungi</taxon>
        <taxon>Dikarya</taxon>
        <taxon>Basidiomycota</taxon>
        <taxon>Agaricomycotina</taxon>
        <taxon>Agaricomycetes</taxon>
        <taxon>Agaricomycetidae</taxon>
        <taxon>Agaricales</taxon>
        <taxon>Marasmiineae</taxon>
        <taxon>Mycenaceae</taxon>
        <taxon>Mycena</taxon>
    </lineage>
</organism>
<feature type="transmembrane region" description="Helical" evidence="1">
    <location>
        <begin position="118"/>
        <end position="140"/>
    </location>
</feature>
<dbReference type="EMBL" id="JARJCW010000015">
    <property type="protein sequence ID" value="KAJ7216444.1"/>
    <property type="molecule type" value="Genomic_DNA"/>
</dbReference>
<dbReference type="PANTHER" id="PTHR40465">
    <property type="entry name" value="CHROMOSOME 1, WHOLE GENOME SHOTGUN SEQUENCE"/>
    <property type="match status" value="1"/>
</dbReference>
<feature type="transmembrane region" description="Helical" evidence="1">
    <location>
        <begin position="200"/>
        <end position="221"/>
    </location>
</feature>
<dbReference type="Proteomes" id="UP001219525">
    <property type="component" value="Unassembled WGS sequence"/>
</dbReference>
<evidence type="ECO:0000313" key="4">
    <source>
        <dbReference type="Proteomes" id="UP001219525"/>
    </source>
</evidence>
<dbReference type="PANTHER" id="PTHR40465:SF1">
    <property type="entry name" value="DUF6534 DOMAIN-CONTAINING PROTEIN"/>
    <property type="match status" value="1"/>
</dbReference>
<evidence type="ECO:0000256" key="1">
    <source>
        <dbReference type="SAM" id="Phobius"/>
    </source>
</evidence>
<dbReference type="Pfam" id="PF20152">
    <property type="entry name" value="DUF6534"/>
    <property type="match status" value="1"/>
</dbReference>
<feature type="domain" description="DUF6534" evidence="2">
    <location>
        <begin position="166"/>
        <end position="251"/>
    </location>
</feature>
<feature type="transmembrane region" description="Helical" evidence="1">
    <location>
        <begin position="227"/>
        <end position="249"/>
    </location>
</feature>
<keyword evidence="4" id="KW-1185">Reference proteome</keyword>
<evidence type="ECO:0000259" key="2">
    <source>
        <dbReference type="Pfam" id="PF20152"/>
    </source>
</evidence>
<sequence>MALVNMHDTYGSLLVGTFFAIFFQGILFVQAYVYYENFPNDSWYLKSLVAIVWSLDLADLVVICQSVYHYLVSNWGNPAALAVSTEPFDLHLVLVGAATILCQGFFLHRVYILSRRNWFLTGILSLGCLGTMAFAIWITVQTSRNKNVSVFATLGNERMAMFSIGAGVDLIIAMLLVYYLSRERTTFESTNLVLNKIIHYTVATGLATSLLAIAAVAANVIKPKSFVYLAIHYSLGRMYTNALLATLNLRRNLRSTIKKSANTWSGQTIPSVNAAPAFVGSQAVTVDDPLEKTKGSWATSRV</sequence>
<evidence type="ECO:0000313" key="3">
    <source>
        <dbReference type="EMBL" id="KAJ7216444.1"/>
    </source>
</evidence>
<reference evidence="3" key="1">
    <citation type="submission" date="2023-03" db="EMBL/GenBank/DDBJ databases">
        <title>Massive genome expansion in bonnet fungi (Mycena s.s.) driven by repeated elements and novel gene families across ecological guilds.</title>
        <authorList>
            <consortium name="Lawrence Berkeley National Laboratory"/>
            <person name="Harder C.B."/>
            <person name="Miyauchi S."/>
            <person name="Viragh M."/>
            <person name="Kuo A."/>
            <person name="Thoen E."/>
            <person name="Andreopoulos B."/>
            <person name="Lu D."/>
            <person name="Skrede I."/>
            <person name="Drula E."/>
            <person name="Henrissat B."/>
            <person name="Morin E."/>
            <person name="Kohler A."/>
            <person name="Barry K."/>
            <person name="LaButti K."/>
            <person name="Morin E."/>
            <person name="Salamov A."/>
            <person name="Lipzen A."/>
            <person name="Mereny Z."/>
            <person name="Hegedus B."/>
            <person name="Baldrian P."/>
            <person name="Stursova M."/>
            <person name="Weitz H."/>
            <person name="Taylor A."/>
            <person name="Grigoriev I.V."/>
            <person name="Nagy L.G."/>
            <person name="Martin F."/>
            <person name="Kauserud H."/>
        </authorList>
    </citation>
    <scope>NUCLEOTIDE SEQUENCE</scope>
    <source>
        <strain evidence="3">9144</strain>
    </source>
</reference>